<feature type="transmembrane region" description="Helical" evidence="1">
    <location>
        <begin position="22"/>
        <end position="42"/>
    </location>
</feature>
<evidence type="ECO:0000256" key="1">
    <source>
        <dbReference type="SAM" id="Phobius"/>
    </source>
</evidence>
<accession>X0ZCG7</accession>
<sequence>MSEPQHRGCQSKAWHTGEPGEWLSALCHALPISLFVLGLFYYW</sequence>
<feature type="non-terminal residue" evidence="2">
    <location>
        <position position="43"/>
    </location>
</feature>
<evidence type="ECO:0000313" key="2">
    <source>
        <dbReference type="EMBL" id="GAG46071.1"/>
    </source>
</evidence>
<dbReference type="EMBL" id="BARS01054150">
    <property type="protein sequence ID" value="GAG46071.1"/>
    <property type="molecule type" value="Genomic_DNA"/>
</dbReference>
<name>X0ZCG7_9ZZZZ</name>
<proteinExistence type="predicted"/>
<organism evidence="2">
    <name type="scientific">marine sediment metagenome</name>
    <dbReference type="NCBI Taxonomy" id="412755"/>
    <lineage>
        <taxon>unclassified sequences</taxon>
        <taxon>metagenomes</taxon>
        <taxon>ecological metagenomes</taxon>
    </lineage>
</organism>
<protein>
    <submittedName>
        <fullName evidence="2">Uncharacterized protein</fullName>
    </submittedName>
</protein>
<keyword evidence="1" id="KW-1133">Transmembrane helix</keyword>
<reference evidence="2" key="1">
    <citation type="journal article" date="2014" name="Front. Microbiol.">
        <title>High frequency of phylogenetically diverse reductive dehalogenase-homologous genes in deep subseafloor sedimentary metagenomes.</title>
        <authorList>
            <person name="Kawai M."/>
            <person name="Futagami T."/>
            <person name="Toyoda A."/>
            <person name="Takaki Y."/>
            <person name="Nishi S."/>
            <person name="Hori S."/>
            <person name="Arai W."/>
            <person name="Tsubouchi T."/>
            <person name="Morono Y."/>
            <person name="Uchiyama I."/>
            <person name="Ito T."/>
            <person name="Fujiyama A."/>
            <person name="Inagaki F."/>
            <person name="Takami H."/>
        </authorList>
    </citation>
    <scope>NUCLEOTIDE SEQUENCE</scope>
    <source>
        <strain evidence="2">Expedition CK06-06</strain>
    </source>
</reference>
<keyword evidence="1" id="KW-0472">Membrane</keyword>
<keyword evidence="1" id="KW-0812">Transmembrane</keyword>
<dbReference type="AlphaFoldDB" id="X0ZCG7"/>
<comment type="caution">
    <text evidence="2">The sequence shown here is derived from an EMBL/GenBank/DDBJ whole genome shotgun (WGS) entry which is preliminary data.</text>
</comment>
<gene>
    <name evidence="2" type="ORF">S01H1_80222</name>
</gene>